<dbReference type="AlphaFoldDB" id="B9L9F8"/>
<accession>B9L9F8</accession>
<evidence type="ECO:0000313" key="1">
    <source>
        <dbReference type="EMBL" id="ACM92731.1"/>
    </source>
</evidence>
<keyword evidence="2" id="KW-1185">Reference proteome</keyword>
<dbReference type="KEGG" id="nam:NAMH_0863"/>
<dbReference type="STRING" id="598659.NAMH_0863"/>
<dbReference type="EMBL" id="CP001279">
    <property type="protein sequence ID" value="ACM92731.1"/>
    <property type="molecule type" value="Genomic_DNA"/>
</dbReference>
<reference evidence="1 2" key="1">
    <citation type="journal article" date="2009" name="PLoS Genet.">
        <title>Adaptations to submarine hydrothermal environments exemplified by the genome of Nautilia profundicola.</title>
        <authorList>
            <person name="Campbell B.J."/>
            <person name="Smith J.L."/>
            <person name="Hanson T.E."/>
            <person name="Klotz M.G."/>
            <person name="Stein L.Y."/>
            <person name="Lee C.K."/>
            <person name="Wu D."/>
            <person name="Robinson J.M."/>
            <person name="Khouri H.M."/>
            <person name="Eisen J.A."/>
            <person name="Cary S.C."/>
        </authorList>
    </citation>
    <scope>NUCLEOTIDE SEQUENCE [LARGE SCALE GENOMIC DNA]</scope>
    <source>
        <strain evidence="2">ATCC BAA-1463 / DSM 18972 / AmH</strain>
    </source>
</reference>
<dbReference type="HOGENOM" id="CLU_2570253_0_0_7"/>
<dbReference type="Proteomes" id="UP000000448">
    <property type="component" value="Chromosome"/>
</dbReference>
<gene>
    <name evidence="1" type="ordered locus">NAMH_0863</name>
</gene>
<evidence type="ECO:0000313" key="2">
    <source>
        <dbReference type="Proteomes" id="UP000000448"/>
    </source>
</evidence>
<dbReference type="RefSeq" id="WP_015901783.1">
    <property type="nucleotide sequence ID" value="NC_012115.1"/>
</dbReference>
<name>B9L9F8_NAUPA</name>
<proteinExistence type="predicted"/>
<sequence length="81" mass="9339">MNQTQKQNKIIKNEILLNALDDIKGGLICEYISGNKNKEIEDLIGEMKDLTDKIRTNGSDCVDDLEKKVEYYKKITAKYLQ</sequence>
<organism evidence="1 2">
    <name type="scientific">Nautilia profundicola (strain ATCC BAA-1463 / DSM 18972 / AmH)</name>
    <dbReference type="NCBI Taxonomy" id="598659"/>
    <lineage>
        <taxon>Bacteria</taxon>
        <taxon>Pseudomonadati</taxon>
        <taxon>Campylobacterota</taxon>
        <taxon>Epsilonproteobacteria</taxon>
        <taxon>Nautiliales</taxon>
        <taxon>Nautiliaceae</taxon>
        <taxon>Nautilia</taxon>
    </lineage>
</organism>
<protein>
    <submittedName>
        <fullName evidence="1">Uncharacterized protein</fullName>
    </submittedName>
</protein>